<organism>
    <name type="scientific">Serpula lacrymans var. lacrymans (strain S7.9)</name>
    <name type="common">Dry rot fungus</name>
    <dbReference type="NCBI Taxonomy" id="578457"/>
    <lineage>
        <taxon>Eukaryota</taxon>
        <taxon>Fungi</taxon>
        <taxon>Dikarya</taxon>
        <taxon>Basidiomycota</taxon>
        <taxon>Agaricomycotina</taxon>
        <taxon>Agaricomycetes</taxon>
        <taxon>Agaricomycetidae</taxon>
        <taxon>Boletales</taxon>
        <taxon>Coniophorineae</taxon>
        <taxon>Serpulaceae</taxon>
        <taxon>Serpula</taxon>
    </lineage>
</organism>
<name>F8P5S4_SERL9</name>
<dbReference type="Pfam" id="PF20151">
    <property type="entry name" value="DUF6533"/>
    <property type="match status" value="1"/>
</dbReference>
<protein>
    <recommendedName>
        <fullName evidence="2">DUF6533 domain-containing protein</fullName>
    </recommendedName>
</protein>
<dbReference type="EMBL" id="GL945438">
    <property type="protein sequence ID" value="EGO21961.1"/>
    <property type="molecule type" value="Genomic_DNA"/>
</dbReference>
<dbReference type="KEGG" id="sla:SERLADRAFT_475062"/>
<sequence length="369" mass="41588">MSLAYVLPLNTAHRSITVVSGLCLCVLRCYEHVYDCISVPDIPHRMLMSQTLKSHRSAMAMLIFTRNSYSALISTLVALGTINRKVNANAVASLAWLLYDIIICFEDEIELVWRSRWTLPKVLYLSLRYYAPLWLMYQSIIHLSPGTALSNLRCTSFPALQSIGPLVLWVLVDFVLILRINALYGSNRKVQYLMAITWISAAAVIIPVSIYCFRLSRPVPAPAPFSMVAGCLVLNIDWNKMKVAKAAVIAFMILNVFYIGMTLFKFVQSIRSLRRVRLGSVLSIFVAEGLMYFFVCLGANAADIVFSSGSPTLFSYVDLAQFWLAAFYSYSGCHLILHLRANTRQKKATTFTDATEMQFQYHHRGQSIA</sequence>
<dbReference type="InterPro" id="IPR045340">
    <property type="entry name" value="DUF6533"/>
</dbReference>
<keyword evidence="1" id="KW-0472">Membrane</keyword>
<dbReference type="Proteomes" id="UP000008064">
    <property type="component" value="Unassembled WGS sequence"/>
</dbReference>
<feature type="transmembrane region" description="Helical" evidence="1">
    <location>
        <begin position="117"/>
        <end position="137"/>
    </location>
</feature>
<feature type="transmembrane region" description="Helical" evidence="1">
    <location>
        <begin position="190"/>
        <end position="210"/>
    </location>
</feature>
<dbReference type="GeneID" id="18820581"/>
<feature type="transmembrane region" description="Helical" evidence="1">
    <location>
        <begin position="320"/>
        <end position="337"/>
    </location>
</feature>
<evidence type="ECO:0000313" key="3">
    <source>
        <dbReference type="EMBL" id="EGO21961.1"/>
    </source>
</evidence>
<feature type="transmembrane region" description="Helical" evidence="1">
    <location>
        <begin position="157"/>
        <end position="178"/>
    </location>
</feature>
<keyword evidence="1" id="KW-0812">Transmembrane</keyword>
<feature type="domain" description="DUF6533" evidence="2">
    <location>
        <begin position="90"/>
        <end position="133"/>
    </location>
</feature>
<dbReference type="HOGENOM" id="CLU_065426_0_0_1"/>
<dbReference type="AlphaFoldDB" id="F8P5S4"/>
<keyword evidence="1" id="KW-1133">Transmembrane helix</keyword>
<dbReference type="RefSeq" id="XP_007321747.1">
    <property type="nucleotide sequence ID" value="XM_007321685.1"/>
</dbReference>
<feature type="transmembrane region" description="Helical" evidence="1">
    <location>
        <begin position="58"/>
        <end position="80"/>
    </location>
</feature>
<feature type="transmembrane region" description="Helical" evidence="1">
    <location>
        <begin position="243"/>
        <end position="264"/>
    </location>
</feature>
<evidence type="ECO:0000256" key="1">
    <source>
        <dbReference type="SAM" id="Phobius"/>
    </source>
</evidence>
<reference evidence="3" key="1">
    <citation type="submission" date="2011-04" db="EMBL/GenBank/DDBJ databases">
        <title>Evolution of plant cell wall degrading machinery underlies the functional diversity of forest fungi.</title>
        <authorList>
            <consortium name="US DOE Joint Genome Institute (JGI-PGF)"/>
            <person name="Eastwood D.C."/>
            <person name="Floudas D."/>
            <person name="Binder M."/>
            <person name="Majcherczyk A."/>
            <person name="Schneider P."/>
            <person name="Aerts A."/>
            <person name="Asiegbu F.O."/>
            <person name="Baker S.E."/>
            <person name="Barry K."/>
            <person name="Bendiksby M."/>
            <person name="Blumentritt M."/>
            <person name="Coutinho P.M."/>
            <person name="Cullen D."/>
            <person name="Cullen D."/>
            <person name="Gathman A."/>
            <person name="Goodell B."/>
            <person name="Henrissat B."/>
            <person name="Ihrmark K."/>
            <person name="Kauserud H."/>
            <person name="Kohler A."/>
            <person name="LaButti K."/>
            <person name="Lapidus A."/>
            <person name="Lavin J.L."/>
            <person name="Lee Y.-H."/>
            <person name="Lindquist E."/>
            <person name="Lilly W."/>
            <person name="Lucas S."/>
            <person name="Morin E."/>
            <person name="Murat C."/>
            <person name="Oguiza J.A."/>
            <person name="Park J."/>
            <person name="Pisabarro A.G."/>
            <person name="Riley R."/>
            <person name="Rosling A."/>
            <person name="Salamov A."/>
            <person name="Schmidt O."/>
            <person name="Schmutz J."/>
            <person name="Skrede I."/>
            <person name="Stenlid J."/>
            <person name="Wiebenga A."/>
            <person name="Xie X."/>
            <person name="Kues U."/>
            <person name="Hibbett D.S."/>
            <person name="Hoffmeister D."/>
            <person name="Hogberg N."/>
            <person name="Martin F."/>
            <person name="Grigoriev I.V."/>
            <person name="Watkinson S.C."/>
        </authorList>
    </citation>
    <scope>NUCLEOTIDE SEQUENCE</scope>
    <source>
        <strain evidence="3">S7.9</strain>
    </source>
</reference>
<dbReference type="OrthoDB" id="2671816at2759"/>
<feature type="transmembrane region" description="Helical" evidence="1">
    <location>
        <begin position="276"/>
        <end position="300"/>
    </location>
</feature>
<evidence type="ECO:0000259" key="2">
    <source>
        <dbReference type="Pfam" id="PF20151"/>
    </source>
</evidence>
<accession>F8P5S4</accession>
<proteinExistence type="predicted"/>
<gene>
    <name evidence="3" type="ORF">SERLADRAFT_475062</name>
</gene>